<dbReference type="Proteomes" id="UP000817658">
    <property type="component" value="Chromosome 1"/>
</dbReference>
<sequence>MSQQLAGAQVEAAAGGCAVDLGRRAREQLLLADAERALKLPDEDLLARPRVEGESGGGGATARDGEREGWRLRPLPTVVTADPDAAPHA</sequence>
<evidence type="ECO:0000313" key="2">
    <source>
        <dbReference type="EMBL" id="BAD88142.1"/>
    </source>
</evidence>
<dbReference type="EMBL" id="AP004326">
    <property type="protein sequence ID" value="BAD88142.1"/>
    <property type="molecule type" value="Genomic_DNA"/>
</dbReference>
<accession>Q5JK55</accession>
<organism evidence="2">
    <name type="scientific">Oryza sativa subsp. japonica</name>
    <name type="common">Rice</name>
    <dbReference type="NCBI Taxonomy" id="39947"/>
    <lineage>
        <taxon>Eukaryota</taxon>
        <taxon>Viridiplantae</taxon>
        <taxon>Streptophyta</taxon>
        <taxon>Embryophyta</taxon>
        <taxon>Tracheophyta</taxon>
        <taxon>Spermatophyta</taxon>
        <taxon>Magnoliopsida</taxon>
        <taxon>Liliopsida</taxon>
        <taxon>Poales</taxon>
        <taxon>Poaceae</taxon>
        <taxon>BOP clade</taxon>
        <taxon>Oryzoideae</taxon>
        <taxon>Oryzeae</taxon>
        <taxon>Oryzinae</taxon>
        <taxon>Oryza</taxon>
        <taxon>Oryza sativa</taxon>
    </lineage>
</organism>
<proteinExistence type="predicted"/>
<name>Q5JK55_ORYSJ</name>
<feature type="region of interest" description="Disordered" evidence="1">
    <location>
        <begin position="48"/>
        <end position="89"/>
    </location>
</feature>
<evidence type="ECO:0000256" key="1">
    <source>
        <dbReference type="SAM" id="MobiDB-lite"/>
    </source>
</evidence>
<reference evidence="2" key="1">
    <citation type="journal article" date="2002" name="Nature">
        <title>The genome sequence and structure of rice chromosome 1.</title>
        <authorList>
            <person name="Sasaki T."/>
            <person name="Matsumoto T."/>
            <person name="Yamamoto K."/>
            <person name="Sakata K."/>
            <person name="Baba T."/>
            <person name="Katayose Y."/>
            <person name="Wu J."/>
            <person name="Niimura Y."/>
            <person name="Cheng Z."/>
            <person name="Nagamura Y."/>
            <person name="Antonio B.A."/>
            <person name="Kanamori H."/>
            <person name="Hosokawa S."/>
            <person name="Masukawa M."/>
            <person name="Arikawa K."/>
            <person name="Chiden Y."/>
            <person name="Hayashi M."/>
            <person name="Okamoto M."/>
            <person name="Ando T."/>
            <person name="Aoki H."/>
            <person name="Arita K."/>
            <person name="Hamada M."/>
            <person name="Harada C."/>
            <person name="Hijishita S."/>
            <person name="Honda M."/>
            <person name="Ichikawa Y."/>
            <person name="Idonuma A."/>
            <person name="Iijima M."/>
            <person name="Ikeda M."/>
            <person name="Ikeno M."/>
            <person name="Itoh S."/>
            <person name="Itoh T."/>
            <person name="Itoh Y."/>
            <person name="Itoh Y."/>
            <person name="Iwabuchi A."/>
            <person name="Kamiya K."/>
            <person name="Karasawa W."/>
            <person name="Katagiri S."/>
            <person name="Kikuta A."/>
            <person name="Kobayashi N."/>
            <person name="Kono I."/>
            <person name="Machita K."/>
            <person name="Maehara T."/>
            <person name="Mizuno H."/>
            <person name="Mizubayashi T."/>
            <person name="Mukai Y."/>
            <person name="Nagasaki H."/>
            <person name="Nakashima M."/>
            <person name="Nakama Y."/>
            <person name="Nakamichi Y."/>
            <person name="Nakamura M."/>
            <person name="Namiki N."/>
            <person name="Negishi M."/>
            <person name="Ohta I."/>
            <person name="Ono N."/>
            <person name="Saji S."/>
            <person name="Sakai K."/>
            <person name="Shibata M."/>
            <person name="Shimokawa T."/>
            <person name="Shomura A."/>
            <person name="Song J."/>
            <person name="Takazaki Y."/>
            <person name="Terasawa K."/>
            <person name="Tsuji K."/>
            <person name="Waki K."/>
            <person name="Yamagata H."/>
            <person name="Yamane H."/>
            <person name="Yoshiki S."/>
            <person name="Yoshihara R."/>
            <person name="Yukawa K."/>
            <person name="Zhong H."/>
            <person name="Iwama H."/>
            <person name="Endo T."/>
            <person name="Ito H."/>
            <person name="Hahn J.H."/>
            <person name="Kim H.I."/>
            <person name="Eun M.Y."/>
            <person name="Yano M."/>
            <person name="Jiang J."/>
            <person name="Gojobori T."/>
        </authorList>
    </citation>
    <scope>NUCLEOTIDE SEQUENCE [LARGE SCALE GENOMIC DNA]</scope>
</reference>
<dbReference type="AlphaFoldDB" id="Q5JK55"/>
<gene>
    <name evidence="2" type="primary">OJ1294_F06.6</name>
</gene>
<protein>
    <submittedName>
        <fullName evidence="2">Uncharacterized protein</fullName>
    </submittedName>
</protein>